<feature type="transmembrane region" description="Helical" evidence="5">
    <location>
        <begin position="114"/>
        <end position="134"/>
    </location>
</feature>
<keyword evidence="2 5" id="KW-0812">Transmembrane</keyword>
<comment type="catalytic activity">
    <reaction evidence="5">
        <text>L-cysteinyl-[protein] + hexadecanoyl-CoA = S-hexadecanoyl-L-cysteinyl-[protein] + CoA</text>
        <dbReference type="Rhea" id="RHEA:36683"/>
        <dbReference type="Rhea" id="RHEA-COMP:10131"/>
        <dbReference type="Rhea" id="RHEA-COMP:11032"/>
        <dbReference type="ChEBI" id="CHEBI:29950"/>
        <dbReference type="ChEBI" id="CHEBI:57287"/>
        <dbReference type="ChEBI" id="CHEBI:57379"/>
        <dbReference type="ChEBI" id="CHEBI:74151"/>
        <dbReference type="EC" id="2.3.1.225"/>
    </reaction>
</comment>
<dbReference type="InterPro" id="IPR001594">
    <property type="entry name" value="Palmitoyltrfase_DHHC"/>
</dbReference>
<dbReference type="EMBL" id="JBGBPQ010000011">
    <property type="protein sequence ID" value="KAL1515299.1"/>
    <property type="molecule type" value="Genomic_DNA"/>
</dbReference>
<name>A0AB34J7J3_PRYPA</name>
<comment type="domain">
    <text evidence="5">The DHHC domain is required for palmitoyltransferase activity.</text>
</comment>
<dbReference type="Pfam" id="PF01529">
    <property type="entry name" value="DHHC"/>
    <property type="match status" value="1"/>
</dbReference>
<evidence type="ECO:0000259" key="6">
    <source>
        <dbReference type="Pfam" id="PF01529"/>
    </source>
</evidence>
<evidence type="ECO:0000256" key="1">
    <source>
        <dbReference type="ARBA" id="ARBA00004141"/>
    </source>
</evidence>
<dbReference type="Proteomes" id="UP001515480">
    <property type="component" value="Unassembled WGS sequence"/>
</dbReference>
<evidence type="ECO:0000256" key="4">
    <source>
        <dbReference type="ARBA" id="ARBA00023136"/>
    </source>
</evidence>
<keyword evidence="8" id="KW-1185">Reference proteome</keyword>
<feature type="transmembrane region" description="Helical" evidence="5">
    <location>
        <begin position="59"/>
        <end position="79"/>
    </location>
</feature>
<feature type="transmembrane region" description="Helical" evidence="5">
    <location>
        <begin position="140"/>
        <end position="160"/>
    </location>
</feature>
<feature type="transmembrane region" description="Helical" evidence="5">
    <location>
        <begin position="261"/>
        <end position="283"/>
    </location>
</feature>
<proteinExistence type="inferred from homology"/>
<keyword evidence="3 5" id="KW-1133">Transmembrane helix</keyword>
<evidence type="ECO:0000313" key="8">
    <source>
        <dbReference type="Proteomes" id="UP001515480"/>
    </source>
</evidence>
<feature type="domain" description="Palmitoyltransferase DHHC" evidence="6">
    <location>
        <begin position="201"/>
        <end position="298"/>
    </location>
</feature>
<keyword evidence="5" id="KW-0012">Acyltransferase</keyword>
<keyword evidence="4 5" id="KW-0472">Membrane</keyword>
<evidence type="ECO:0000256" key="2">
    <source>
        <dbReference type="ARBA" id="ARBA00022692"/>
    </source>
</evidence>
<keyword evidence="5" id="KW-0808">Transferase</keyword>
<comment type="subcellular location">
    <subcellularLocation>
        <location evidence="1">Membrane</location>
        <topology evidence="1">Multi-pass membrane protein</topology>
    </subcellularLocation>
</comment>
<accession>A0AB34J7J3</accession>
<dbReference type="AlphaFoldDB" id="A0AB34J7J3"/>
<dbReference type="GO" id="GO:0016020">
    <property type="term" value="C:membrane"/>
    <property type="evidence" value="ECO:0007669"/>
    <property type="project" value="UniProtKB-SubCell"/>
</dbReference>
<sequence length="336" mass="36572">MAEPPLFCCCQFVDRHGRTSHLLDMSFCDAYTHGWNGTMLHECCSDLDDRLRLPQYNGAVYLGVEGALPLLLLPAAAAAACRGPLHTAALLLLALPLLAAFHRRALRHRRRSRFFVSWCAASLFYCEAAFTLLVGEHYAFGWWLLTSLGHVSALLCASAVRLPPGGEEAAPSRAECEGLTAGEAEREAGRGAPLAAGRVTCPLCGHSVPGYDHHCIYLDACVGAHNRGYFLRGLLLSWATMVIQTALTADRALHQPGGRTWGLEAACASYGLVLVLACTALLAEQLWLLGHGLTSYEARCLRRQGKQLPPWIGCGRWVQHLRSLLLSGHNHPTTFP</sequence>
<evidence type="ECO:0000256" key="5">
    <source>
        <dbReference type="RuleBase" id="RU079119"/>
    </source>
</evidence>
<evidence type="ECO:0000256" key="3">
    <source>
        <dbReference type="ARBA" id="ARBA00022989"/>
    </source>
</evidence>
<reference evidence="7 8" key="1">
    <citation type="journal article" date="2024" name="Science">
        <title>Giant polyketide synthase enzymes in the biosynthesis of giant marine polyether toxins.</title>
        <authorList>
            <person name="Fallon T.R."/>
            <person name="Shende V.V."/>
            <person name="Wierzbicki I.H."/>
            <person name="Pendleton A.L."/>
            <person name="Watervoot N.F."/>
            <person name="Auber R.P."/>
            <person name="Gonzalez D.J."/>
            <person name="Wisecaver J.H."/>
            <person name="Moore B.S."/>
        </authorList>
    </citation>
    <scope>NUCLEOTIDE SEQUENCE [LARGE SCALE GENOMIC DNA]</scope>
    <source>
        <strain evidence="7 8">12B1</strain>
    </source>
</reference>
<organism evidence="7 8">
    <name type="scientific">Prymnesium parvum</name>
    <name type="common">Toxic golden alga</name>
    <dbReference type="NCBI Taxonomy" id="97485"/>
    <lineage>
        <taxon>Eukaryota</taxon>
        <taxon>Haptista</taxon>
        <taxon>Haptophyta</taxon>
        <taxon>Prymnesiophyceae</taxon>
        <taxon>Prymnesiales</taxon>
        <taxon>Prymnesiaceae</taxon>
        <taxon>Prymnesium</taxon>
    </lineage>
</organism>
<feature type="transmembrane region" description="Helical" evidence="5">
    <location>
        <begin position="85"/>
        <end position="102"/>
    </location>
</feature>
<feature type="transmembrane region" description="Helical" evidence="5">
    <location>
        <begin position="229"/>
        <end position="249"/>
    </location>
</feature>
<dbReference type="PROSITE" id="PS50216">
    <property type="entry name" value="DHHC"/>
    <property type="match status" value="1"/>
</dbReference>
<gene>
    <name evidence="7" type="ORF">AB1Y20_001931</name>
</gene>
<evidence type="ECO:0000313" key="7">
    <source>
        <dbReference type="EMBL" id="KAL1515299.1"/>
    </source>
</evidence>
<protein>
    <recommendedName>
        <fullName evidence="5">Palmitoyltransferase</fullName>
        <ecNumber evidence="5">2.3.1.225</ecNumber>
    </recommendedName>
</protein>
<comment type="similarity">
    <text evidence="5">Belongs to the DHHC palmitoyltransferase family.</text>
</comment>
<dbReference type="EC" id="2.3.1.225" evidence="5"/>
<comment type="caution">
    <text evidence="7">The sequence shown here is derived from an EMBL/GenBank/DDBJ whole genome shotgun (WGS) entry which is preliminary data.</text>
</comment>
<dbReference type="GO" id="GO:0019706">
    <property type="term" value="F:protein-cysteine S-palmitoyltransferase activity"/>
    <property type="evidence" value="ECO:0007669"/>
    <property type="project" value="UniProtKB-EC"/>
</dbReference>